<protein>
    <recommendedName>
        <fullName evidence="2">inorganic diphosphatase</fullName>
        <ecNumber evidence="2">3.6.1.1</ecNumber>
    </recommendedName>
</protein>
<evidence type="ECO:0000256" key="2">
    <source>
        <dbReference type="ARBA" id="ARBA00012146"/>
    </source>
</evidence>
<dbReference type="InterPro" id="IPR036649">
    <property type="entry name" value="Pyrophosphatase_sf"/>
</dbReference>
<dbReference type="PANTHER" id="PTHR10286">
    <property type="entry name" value="INORGANIC PYROPHOSPHATASE"/>
    <property type="match status" value="1"/>
</dbReference>
<dbReference type="GO" id="GO:0005737">
    <property type="term" value="C:cytoplasm"/>
    <property type="evidence" value="ECO:0007669"/>
    <property type="project" value="InterPro"/>
</dbReference>
<dbReference type="GO" id="GO:0004427">
    <property type="term" value="F:inorganic diphosphate phosphatase activity"/>
    <property type="evidence" value="ECO:0007669"/>
    <property type="project" value="UniProtKB-EC"/>
</dbReference>
<proteinExistence type="inferred from homology"/>
<keyword evidence="5" id="KW-0460">Magnesium</keyword>
<dbReference type="SUPFAM" id="SSF50324">
    <property type="entry name" value="Inorganic pyrophosphatase"/>
    <property type="match status" value="1"/>
</dbReference>
<sequence>MSMESVNVFIEIAKGSHIKYEYDKEKRALVCDRILHTPFKYEFNYGFIPNTLSLDGDPIDAVIIMDDELVPGCYIDCKIIGYLETEDDAGVDPKLIMCPSTKVDPTYVHINDISDLPKMTLEKIRYFFMHYKDLEKKRVVVGEFKGREEAIEIYNASLTTKINI</sequence>
<evidence type="ECO:0000256" key="1">
    <source>
        <dbReference type="ARBA" id="ARBA00001946"/>
    </source>
</evidence>
<dbReference type="HAMAP" id="MF_00209">
    <property type="entry name" value="Inorganic_PPase"/>
    <property type="match status" value="1"/>
</dbReference>
<comment type="cofactor">
    <cofactor evidence="1">
        <name>Mg(2+)</name>
        <dbReference type="ChEBI" id="CHEBI:18420"/>
    </cofactor>
</comment>
<dbReference type="Pfam" id="PF00719">
    <property type="entry name" value="Pyrophosphatase"/>
    <property type="match status" value="1"/>
</dbReference>
<dbReference type="Gene3D" id="3.90.80.10">
    <property type="entry name" value="Inorganic pyrophosphatase"/>
    <property type="match status" value="1"/>
</dbReference>
<dbReference type="EMBL" id="MN739955">
    <property type="protein sequence ID" value="QHT79841.1"/>
    <property type="molecule type" value="Genomic_DNA"/>
</dbReference>
<name>A0A6C0HGT9_9ZZZZ</name>
<evidence type="ECO:0000256" key="4">
    <source>
        <dbReference type="ARBA" id="ARBA00022801"/>
    </source>
</evidence>
<dbReference type="CDD" id="cd00412">
    <property type="entry name" value="pyrophosphatase"/>
    <property type="match status" value="1"/>
</dbReference>
<reference evidence="6" key="1">
    <citation type="journal article" date="2020" name="Nature">
        <title>Giant virus diversity and host interactions through global metagenomics.</title>
        <authorList>
            <person name="Schulz F."/>
            <person name="Roux S."/>
            <person name="Paez-Espino D."/>
            <person name="Jungbluth S."/>
            <person name="Walsh D.A."/>
            <person name="Denef V.J."/>
            <person name="McMahon K.D."/>
            <person name="Konstantinidis K.T."/>
            <person name="Eloe-Fadrosh E.A."/>
            <person name="Kyrpides N.C."/>
            <person name="Woyke T."/>
        </authorList>
    </citation>
    <scope>NUCLEOTIDE SEQUENCE</scope>
    <source>
        <strain evidence="6">GVMAG-M-3300023184-105</strain>
    </source>
</reference>
<dbReference type="GO" id="GO:0000287">
    <property type="term" value="F:magnesium ion binding"/>
    <property type="evidence" value="ECO:0007669"/>
    <property type="project" value="InterPro"/>
</dbReference>
<evidence type="ECO:0000313" key="6">
    <source>
        <dbReference type="EMBL" id="QHT79841.1"/>
    </source>
</evidence>
<keyword evidence="3" id="KW-0479">Metal-binding</keyword>
<organism evidence="6">
    <name type="scientific">viral metagenome</name>
    <dbReference type="NCBI Taxonomy" id="1070528"/>
    <lineage>
        <taxon>unclassified sequences</taxon>
        <taxon>metagenomes</taxon>
        <taxon>organismal metagenomes</taxon>
    </lineage>
</organism>
<dbReference type="GO" id="GO:0006796">
    <property type="term" value="P:phosphate-containing compound metabolic process"/>
    <property type="evidence" value="ECO:0007669"/>
    <property type="project" value="InterPro"/>
</dbReference>
<accession>A0A6C0HGT9</accession>
<dbReference type="EC" id="3.6.1.1" evidence="2"/>
<evidence type="ECO:0000256" key="3">
    <source>
        <dbReference type="ARBA" id="ARBA00022723"/>
    </source>
</evidence>
<dbReference type="AlphaFoldDB" id="A0A6C0HGT9"/>
<evidence type="ECO:0000256" key="5">
    <source>
        <dbReference type="ARBA" id="ARBA00022842"/>
    </source>
</evidence>
<dbReference type="InterPro" id="IPR008162">
    <property type="entry name" value="Pyrophosphatase"/>
</dbReference>
<dbReference type="PROSITE" id="PS00387">
    <property type="entry name" value="PPASE"/>
    <property type="match status" value="1"/>
</dbReference>
<keyword evidence="4" id="KW-0378">Hydrolase</keyword>